<feature type="coiled-coil region" evidence="1">
    <location>
        <begin position="310"/>
        <end position="364"/>
    </location>
</feature>
<organism evidence="2 3">
    <name type="scientific">Protea cynaroides</name>
    <dbReference type="NCBI Taxonomy" id="273540"/>
    <lineage>
        <taxon>Eukaryota</taxon>
        <taxon>Viridiplantae</taxon>
        <taxon>Streptophyta</taxon>
        <taxon>Embryophyta</taxon>
        <taxon>Tracheophyta</taxon>
        <taxon>Spermatophyta</taxon>
        <taxon>Magnoliopsida</taxon>
        <taxon>Proteales</taxon>
        <taxon>Proteaceae</taxon>
        <taxon>Protea</taxon>
    </lineage>
</organism>
<evidence type="ECO:0000256" key="1">
    <source>
        <dbReference type="SAM" id="Coils"/>
    </source>
</evidence>
<dbReference type="AlphaFoldDB" id="A0A9Q0KB32"/>
<accession>A0A9Q0KB32</accession>
<comment type="caution">
    <text evidence="2">The sequence shown here is derived from an EMBL/GenBank/DDBJ whole genome shotgun (WGS) entry which is preliminary data.</text>
</comment>
<evidence type="ECO:0000313" key="3">
    <source>
        <dbReference type="Proteomes" id="UP001141806"/>
    </source>
</evidence>
<dbReference type="Proteomes" id="UP001141806">
    <property type="component" value="Unassembled WGS sequence"/>
</dbReference>
<evidence type="ECO:0000313" key="2">
    <source>
        <dbReference type="EMBL" id="KAJ4967174.1"/>
    </source>
</evidence>
<keyword evidence="1" id="KW-0175">Coiled coil</keyword>
<dbReference type="EMBL" id="JAMYWD010000007">
    <property type="protein sequence ID" value="KAJ4967174.1"/>
    <property type="molecule type" value="Genomic_DNA"/>
</dbReference>
<keyword evidence="3" id="KW-1185">Reference proteome</keyword>
<protein>
    <submittedName>
        <fullName evidence="2">Uncharacterized protein</fullName>
    </submittedName>
</protein>
<reference evidence="2" key="1">
    <citation type="journal article" date="2023" name="Plant J.">
        <title>The genome of the king protea, Protea cynaroides.</title>
        <authorList>
            <person name="Chang J."/>
            <person name="Duong T.A."/>
            <person name="Schoeman C."/>
            <person name="Ma X."/>
            <person name="Roodt D."/>
            <person name="Barker N."/>
            <person name="Li Z."/>
            <person name="Van de Peer Y."/>
            <person name="Mizrachi E."/>
        </authorList>
    </citation>
    <scope>NUCLEOTIDE SEQUENCE</scope>
    <source>
        <tissue evidence="2">Young leaves</tissue>
    </source>
</reference>
<sequence length="403" mass="44890">MSNVWCFHPSKGYNKLPKLSPSECKSFKSFKKDLGIGISYHELATYDFFLFNGHCLIGDHDVYPNSTEAKAKDFESLPLNIALNRCRSKSKIKSSKVVEVSKSDSSEDTGFVGKHKTPKFNFRSTFCGAKIEDKGKVVATPNSSKKWKIIPYMPSNKSITISELPIVITDGMELETHPLVNEPSSSNNREPDRVELFKTLSMTESIGSVASKKALFELRNFVVGKPPKFYFSDFIVDFNALTPPTPDEEDGIPALTNGGSNTKRWLLLKRTLTLEGPFATKEIHFSSTKSRKIARVAELRGNDPNFPLTMAILITNLEVLLAENDELRNRGGPSSSNNSLNLQLLDAQNKCNTLKEELRKLGVELNSQVEITKDLLSEHATLAIENVELQEVIKAQESARSPC</sequence>
<gene>
    <name evidence="2" type="ORF">NE237_019023</name>
</gene>
<name>A0A9Q0KB32_9MAGN</name>
<proteinExistence type="predicted"/>